<protein>
    <submittedName>
        <fullName evidence="1">Septum formation initiator</fullName>
    </submittedName>
</protein>
<dbReference type="STRING" id="395965.Msil_0518"/>
<dbReference type="OrthoDB" id="9815600at2"/>
<gene>
    <name evidence="1" type="ordered locus">Msil_0518</name>
</gene>
<keyword evidence="2" id="KW-1185">Reference proteome</keyword>
<dbReference type="AlphaFoldDB" id="B8EJT6"/>
<evidence type="ECO:0000313" key="2">
    <source>
        <dbReference type="Proteomes" id="UP000002257"/>
    </source>
</evidence>
<sequence length="107" mass="12034">MVIRRRIRAIVFPLLLYCVSGAAGGYFVWHALNGERGLKTNDEYQLKIAGFQTELDGLKAESALWRRRIALINGAIVDRDLLDEEARALIGRADKNDLVVMLPRPAQ</sequence>
<accession>B8EJT6</accession>
<reference evidence="1 2" key="1">
    <citation type="journal article" date="2010" name="J. Bacteriol.">
        <title>Complete genome sequence of the aerobic facultative methanotroph Methylocella silvestris BL2.</title>
        <authorList>
            <person name="Chen Y."/>
            <person name="Crombie A."/>
            <person name="Rahman M.T."/>
            <person name="Dedysh S.N."/>
            <person name="Liesack W."/>
            <person name="Stott M.B."/>
            <person name="Alam M."/>
            <person name="Theisen A.R."/>
            <person name="Murrell J.C."/>
            <person name="Dunfield P.F."/>
        </authorList>
    </citation>
    <scope>NUCLEOTIDE SEQUENCE [LARGE SCALE GENOMIC DNA]</scope>
    <source>
        <strain evidence="2">DSM 15510 / CIP 108128 / LMG 27833 / NCIMB 13906 / BL2</strain>
    </source>
</reference>
<dbReference type="EMBL" id="CP001280">
    <property type="protein sequence ID" value="ACK49490.1"/>
    <property type="molecule type" value="Genomic_DNA"/>
</dbReference>
<dbReference type="KEGG" id="msl:Msil_0518"/>
<evidence type="ECO:0000313" key="1">
    <source>
        <dbReference type="EMBL" id="ACK49490.1"/>
    </source>
</evidence>
<dbReference type="Proteomes" id="UP000002257">
    <property type="component" value="Chromosome"/>
</dbReference>
<organism evidence="1 2">
    <name type="scientific">Methylocella silvestris (strain DSM 15510 / CIP 108128 / LMG 27833 / NCIMB 13906 / BL2)</name>
    <dbReference type="NCBI Taxonomy" id="395965"/>
    <lineage>
        <taxon>Bacteria</taxon>
        <taxon>Pseudomonadati</taxon>
        <taxon>Pseudomonadota</taxon>
        <taxon>Alphaproteobacteria</taxon>
        <taxon>Hyphomicrobiales</taxon>
        <taxon>Beijerinckiaceae</taxon>
        <taxon>Methylocella</taxon>
    </lineage>
</organism>
<dbReference type="HOGENOM" id="CLU_159931_0_0_5"/>
<name>B8EJT6_METSB</name>
<dbReference type="RefSeq" id="WP_012589560.1">
    <property type="nucleotide sequence ID" value="NC_011666.1"/>
</dbReference>
<dbReference type="eggNOG" id="COG2919">
    <property type="taxonomic scope" value="Bacteria"/>
</dbReference>
<proteinExistence type="predicted"/>